<name>A0ABS4XR95_GLUPR</name>
<dbReference type="PANTHER" id="PTHR21666:SF289">
    <property type="entry name" value="L-ALA--D-GLU ENDOPEPTIDASE"/>
    <property type="match status" value="1"/>
</dbReference>
<accession>A0ABS4XR95</accession>
<keyword evidence="1 2" id="KW-0732">Signal</keyword>
<feature type="domain" description="M23ase beta-sheet core" evidence="3">
    <location>
        <begin position="68"/>
        <end position="160"/>
    </location>
</feature>
<dbReference type="RefSeq" id="WP_229777290.1">
    <property type="nucleotide sequence ID" value="NZ_BMPH01000003.1"/>
</dbReference>
<evidence type="ECO:0000259" key="3">
    <source>
        <dbReference type="Pfam" id="PF01551"/>
    </source>
</evidence>
<dbReference type="EMBL" id="JAGIOJ010000001">
    <property type="protein sequence ID" value="MBP2398925.1"/>
    <property type="molecule type" value="Genomic_DNA"/>
</dbReference>
<keyword evidence="5" id="KW-1185">Reference proteome</keyword>
<dbReference type="GO" id="GO:0016787">
    <property type="term" value="F:hydrolase activity"/>
    <property type="evidence" value="ECO:0007669"/>
    <property type="project" value="UniProtKB-KW"/>
</dbReference>
<dbReference type="Gene3D" id="2.70.70.10">
    <property type="entry name" value="Glucose Permease (Domain IIA)"/>
    <property type="match status" value="1"/>
</dbReference>
<evidence type="ECO:0000313" key="4">
    <source>
        <dbReference type="EMBL" id="MBP2398925.1"/>
    </source>
</evidence>
<dbReference type="CDD" id="cd12797">
    <property type="entry name" value="M23_peptidase"/>
    <property type="match status" value="1"/>
</dbReference>
<proteinExistence type="predicted"/>
<gene>
    <name evidence="4" type="ORF">JOF39_002006</name>
</gene>
<dbReference type="PANTHER" id="PTHR21666">
    <property type="entry name" value="PEPTIDASE-RELATED"/>
    <property type="match status" value="1"/>
</dbReference>
<evidence type="ECO:0000256" key="2">
    <source>
        <dbReference type="SAM" id="SignalP"/>
    </source>
</evidence>
<comment type="caution">
    <text evidence="4">The sequence shown here is derived from an EMBL/GenBank/DDBJ whole genome shotgun (WGS) entry which is preliminary data.</text>
</comment>
<sequence length="176" mass="19087">MKTFRLLSLLQLLFLLTMLTTAGTPRDTAVQVPLPATATGRPGWQWPLAGEPGILTPFDKPEQEWLAGHRGVDLRAAEGTSVLAPHRGRVSFRSTVVDRPVLVIDHGGGFVTSLEPVSSELAVGTWIEAGDNVGTVATGAHCSQRCLHWGVRLDGEYIDPVLLIRDLRPSILLPLR</sequence>
<dbReference type="InterPro" id="IPR050570">
    <property type="entry name" value="Cell_wall_metabolism_enzyme"/>
</dbReference>
<evidence type="ECO:0000256" key="1">
    <source>
        <dbReference type="ARBA" id="ARBA00022729"/>
    </source>
</evidence>
<organism evidence="4 5">
    <name type="scientific">Glutamicibacter protophormiae</name>
    <name type="common">Brevibacterium protophormiae</name>
    <dbReference type="NCBI Taxonomy" id="37930"/>
    <lineage>
        <taxon>Bacteria</taxon>
        <taxon>Bacillati</taxon>
        <taxon>Actinomycetota</taxon>
        <taxon>Actinomycetes</taxon>
        <taxon>Micrococcales</taxon>
        <taxon>Micrococcaceae</taxon>
        <taxon>Glutamicibacter</taxon>
    </lineage>
</organism>
<feature type="chain" id="PRO_5046228780" evidence="2">
    <location>
        <begin position="23"/>
        <end position="176"/>
    </location>
</feature>
<dbReference type="Pfam" id="PF01551">
    <property type="entry name" value="Peptidase_M23"/>
    <property type="match status" value="1"/>
</dbReference>
<feature type="signal peptide" evidence="2">
    <location>
        <begin position="1"/>
        <end position="22"/>
    </location>
</feature>
<dbReference type="InterPro" id="IPR011055">
    <property type="entry name" value="Dup_hybrid_motif"/>
</dbReference>
<reference evidence="4 5" key="1">
    <citation type="submission" date="2021-03" db="EMBL/GenBank/DDBJ databases">
        <title>Sequencing the genomes of 1000 actinobacteria strains.</title>
        <authorList>
            <person name="Klenk H.-P."/>
        </authorList>
    </citation>
    <scope>NUCLEOTIDE SEQUENCE [LARGE SCALE GENOMIC DNA]</scope>
    <source>
        <strain evidence="4 5">DSM 20168</strain>
    </source>
</reference>
<evidence type="ECO:0000313" key="5">
    <source>
        <dbReference type="Proteomes" id="UP001195422"/>
    </source>
</evidence>
<protein>
    <submittedName>
        <fullName evidence="4">Murein DD-endopeptidase MepM/ murein hydrolase activator NlpD</fullName>
    </submittedName>
</protein>
<dbReference type="SUPFAM" id="SSF51261">
    <property type="entry name" value="Duplicated hybrid motif"/>
    <property type="match status" value="1"/>
</dbReference>
<keyword evidence="4" id="KW-0378">Hydrolase</keyword>
<dbReference type="InterPro" id="IPR016047">
    <property type="entry name" value="M23ase_b-sheet_dom"/>
</dbReference>
<dbReference type="Proteomes" id="UP001195422">
    <property type="component" value="Unassembled WGS sequence"/>
</dbReference>